<sequence>MNVLSYPPILDSYSTLMLREEVDAVYPIGNNKWIGIYDEPENIIEKYIQDSFDFYLKDKYQLWQRWDEGGIPVGFEWWIHDTMNYNTITFHSNHDDTYRREECGVMKYPLLSTETYLTNNEDPTIILDTQHGNYWEEFINFPPTAITYSVPEEGKFLVTDPRYIRGVFDSEPNRLSLHYDVWNYKPKNLNRLGISSRIFDCRFYKEEASLPVEYLGRTKKDRMNLWQDYFDRYQPTALNSGETWKVTQ</sequence>
<organism evidence="1 2">
    <name type="scientific">Prochlorococcus phage P-HM2</name>
    <dbReference type="NCBI Taxonomy" id="445696"/>
    <lineage>
        <taxon>Viruses</taxon>
        <taxon>Duplodnaviria</taxon>
        <taxon>Heunggongvirae</taxon>
        <taxon>Uroviricota</taxon>
        <taxon>Caudoviricetes</taxon>
        <taxon>Eurybiavirus</taxon>
        <taxon>Eurybiavirus PHM2</taxon>
    </lineage>
</organism>
<name>E3ST37_9CAUD</name>
<dbReference type="GeneID" id="10328058"/>
<proteinExistence type="predicted"/>
<reference evidence="1 2" key="1">
    <citation type="journal article" date="2010" name="Environ. Microbiol.">
        <title>Genomic analysis of oceanic cyanobacterial myoviruses compared with T4-like myoviruses from diverse hosts and environments.</title>
        <authorList>
            <person name="Sullivan M.B."/>
            <person name="Huang K.H."/>
            <person name="Ignacio-Espinoza J.C."/>
            <person name="Berlin A.M."/>
            <person name="Kelly L."/>
            <person name="Weigele P.R."/>
            <person name="DeFrancesco A.S."/>
            <person name="Kern S.E."/>
            <person name="Thompson L.R."/>
            <person name="Young S."/>
            <person name="Yandava C."/>
            <person name="Fu R."/>
            <person name="Krastins B."/>
            <person name="Chase M."/>
            <person name="Sarracino D."/>
            <person name="Osburne M.S."/>
            <person name="Henn M.R."/>
            <person name="Chisholm S.W."/>
        </authorList>
    </citation>
    <scope>NUCLEOTIDE SEQUENCE [LARGE SCALE GENOMIC DNA]</scope>
    <source>
        <strain evidence="1">M4-259</strain>
    </source>
</reference>
<dbReference type="EMBL" id="GU075905">
    <property type="protein sequence ID" value="ADO99965.1"/>
    <property type="molecule type" value="Genomic_DNA"/>
</dbReference>
<evidence type="ECO:0000313" key="1">
    <source>
        <dbReference type="EMBL" id="ADO99965.1"/>
    </source>
</evidence>
<dbReference type="Proteomes" id="UP000006538">
    <property type="component" value="Segment"/>
</dbReference>
<dbReference type="RefSeq" id="YP_004323556.1">
    <property type="nucleotide sequence ID" value="NC_015284.1"/>
</dbReference>
<accession>E3ST37</accession>
<evidence type="ECO:0000313" key="2">
    <source>
        <dbReference type="Proteomes" id="UP000006538"/>
    </source>
</evidence>
<gene>
    <name evidence="1" type="ORF">PHM2_187</name>
</gene>
<protein>
    <submittedName>
        <fullName evidence="1">Uncharacterized protein</fullName>
    </submittedName>
</protein>
<keyword evidence="2" id="KW-1185">Reference proteome</keyword>
<dbReference type="KEGG" id="vg:10328058"/>
<dbReference type="OrthoDB" id="31726at10239"/>